<dbReference type="GO" id="GO:0000049">
    <property type="term" value="F:tRNA binding"/>
    <property type="evidence" value="ECO:0007669"/>
    <property type="project" value="UniProtKB-KW"/>
</dbReference>
<feature type="site" description="Interaction with tRNA" evidence="10">
    <location>
        <position position="353"/>
    </location>
</feature>
<evidence type="ECO:0000313" key="14">
    <source>
        <dbReference type="Proteomes" id="UP000594637"/>
    </source>
</evidence>
<keyword evidence="5 10" id="KW-0547">Nucleotide-binding</keyword>
<comment type="subcellular location">
    <subcellularLocation>
        <location evidence="10">Cytoplasm</location>
    </subcellularLocation>
</comment>
<keyword evidence="3 10" id="KW-0808">Transferase</keyword>
<dbReference type="InterPro" id="IPR023382">
    <property type="entry name" value="MnmA-like_central_sf"/>
</dbReference>
<dbReference type="InterPro" id="IPR004506">
    <property type="entry name" value="MnmA-like"/>
</dbReference>
<accession>A0A7T0LLY3</accession>
<reference evidence="13 14" key="1">
    <citation type="submission" date="2020-11" db="EMBL/GenBank/DDBJ databases">
        <title>Actinomyces sp. ZJ750.</title>
        <authorList>
            <person name="Zhou J."/>
        </authorList>
    </citation>
    <scope>NUCLEOTIDE SEQUENCE [LARGE SCALE GENOMIC DNA]</scope>
    <source>
        <strain evidence="13 14">ZJ750</strain>
    </source>
</reference>
<feature type="site" description="Interaction with tRNA" evidence="10">
    <location>
        <position position="126"/>
    </location>
</feature>
<keyword evidence="1 10" id="KW-0963">Cytoplasm</keyword>
<evidence type="ECO:0000256" key="9">
    <source>
        <dbReference type="ARBA" id="ARBA00051542"/>
    </source>
</evidence>
<evidence type="ECO:0000256" key="7">
    <source>
        <dbReference type="ARBA" id="ARBA00022884"/>
    </source>
</evidence>
<evidence type="ECO:0000256" key="3">
    <source>
        <dbReference type="ARBA" id="ARBA00022679"/>
    </source>
</evidence>
<evidence type="ECO:0000256" key="8">
    <source>
        <dbReference type="ARBA" id="ARBA00023157"/>
    </source>
</evidence>
<keyword evidence="7 10" id="KW-0694">RNA-binding</keyword>
<dbReference type="GO" id="GO:0005524">
    <property type="term" value="F:ATP binding"/>
    <property type="evidence" value="ECO:0007669"/>
    <property type="project" value="UniProtKB-KW"/>
</dbReference>
<dbReference type="InterPro" id="IPR046885">
    <property type="entry name" value="MnmA-like_C"/>
</dbReference>
<dbReference type="GO" id="GO:0103016">
    <property type="term" value="F:tRNA-uridine 2-sulfurtransferase activity"/>
    <property type="evidence" value="ECO:0007669"/>
    <property type="project" value="UniProtKB-EC"/>
</dbReference>
<dbReference type="AlphaFoldDB" id="A0A7T0LLY3"/>
<dbReference type="InterPro" id="IPR046884">
    <property type="entry name" value="MnmA-like_central"/>
</dbReference>
<dbReference type="RefSeq" id="WP_166855161.1">
    <property type="nucleotide sequence ID" value="NZ_CP063989.1"/>
</dbReference>
<dbReference type="Gene3D" id="3.40.50.620">
    <property type="entry name" value="HUPs"/>
    <property type="match status" value="1"/>
</dbReference>
<dbReference type="Pfam" id="PF20258">
    <property type="entry name" value="tRNA_Me_trans_C"/>
    <property type="match status" value="1"/>
</dbReference>
<feature type="active site" description="Nucleophile" evidence="10">
    <location>
        <position position="101"/>
    </location>
</feature>
<feature type="active site" description="Cysteine persulfide intermediate" evidence="10">
    <location>
        <position position="206"/>
    </location>
</feature>
<dbReference type="PANTHER" id="PTHR11933">
    <property type="entry name" value="TRNA 5-METHYLAMINOMETHYL-2-THIOURIDYLATE -METHYLTRANSFERASE"/>
    <property type="match status" value="1"/>
</dbReference>
<dbReference type="Gene3D" id="2.30.30.280">
    <property type="entry name" value="Adenine nucleotide alpha hydrolases-like domains"/>
    <property type="match status" value="1"/>
</dbReference>
<comment type="function">
    <text evidence="10">Catalyzes the 2-thiolation of uridine at the wobble position (U34) of tRNA, leading to the formation of s(2)U34.</text>
</comment>
<evidence type="ECO:0000313" key="13">
    <source>
        <dbReference type="EMBL" id="QPL05997.1"/>
    </source>
</evidence>
<dbReference type="PANTHER" id="PTHR11933:SF5">
    <property type="entry name" value="MITOCHONDRIAL TRNA-SPECIFIC 2-THIOURIDYLASE 1"/>
    <property type="match status" value="1"/>
</dbReference>
<dbReference type="InterPro" id="IPR014729">
    <property type="entry name" value="Rossmann-like_a/b/a_fold"/>
</dbReference>
<feature type="binding site" evidence="10">
    <location>
        <position position="125"/>
    </location>
    <ligand>
        <name>ATP</name>
        <dbReference type="ChEBI" id="CHEBI:30616"/>
    </ligand>
</feature>
<evidence type="ECO:0000256" key="5">
    <source>
        <dbReference type="ARBA" id="ARBA00022741"/>
    </source>
</evidence>
<protein>
    <recommendedName>
        <fullName evidence="10">tRNA-specific 2-thiouridylase MnmA</fullName>
        <ecNumber evidence="10">2.8.1.13</ecNumber>
    </recommendedName>
</protein>
<dbReference type="GO" id="GO:0005737">
    <property type="term" value="C:cytoplasm"/>
    <property type="evidence" value="ECO:0007669"/>
    <property type="project" value="UniProtKB-SubCell"/>
</dbReference>
<feature type="binding site" evidence="10">
    <location>
        <position position="32"/>
    </location>
    <ligand>
        <name>ATP</name>
        <dbReference type="ChEBI" id="CHEBI:30616"/>
    </ligand>
</feature>
<keyword evidence="4 10" id="KW-0819">tRNA processing</keyword>
<organism evidence="13 14">
    <name type="scientific">Actinomyces respiraculi</name>
    <dbReference type="NCBI Taxonomy" id="2744574"/>
    <lineage>
        <taxon>Bacteria</taxon>
        <taxon>Bacillati</taxon>
        <taxon>Actinomycetota</taxon>
        <taxon>Actinomycetes</taxon>
        <taxon>Actinomycetales</taxon>
        <taxon>Actinomycetaceae</taxon>
        <taxon>Actinomyces</taxon>
    </lineage>
</organism>
<name>A0A7T0LLY3_9ACTO</name>
<evidence type="ECO:0000256" key="6">
    <source>
        <dbReference type="ARBA" id="ARBA00022840"/>
    </source>
</evidence>
<keyword evidence="14" id="KW-1185">Reference proteome</keyword>
<evidence type="ECO:0000256" key="2">
    <source>
        <dbReference type="ARBA" id="ARBA00022555"/>
    </source>
</evidence>
<keyword evidence="8" id="KW-1015">Disulfide bond</keyword>
<dbReference type="Proteomes" id="UP000594637">
    <property type="component" value="Chromosome"/>
</dbReference>
<dbReference type="CDD" id="cd01998">
    <property type="entry name" value="MnmA_TRMU-like"/>
    <property type="match status" value="1"/>
</dbReference>
<dbReference type="Pfam" id="PF03054">
    <property type="entry name" value="tRNA_Me_trans"/>
    <property type="match status" value="1"/>
</dbReference>
<comment type="catalytic activity">
    <reaction evidence="9 10">
        <text>S-sulfanyl-L-cysteinyl-[protein] + uridine(34) in tRNA + AH2 + ATP = 2-thiouridine(34) in tRNA + L-cysteinyl-[protein] + A + AMP + diphosphate + H(+)</text>
        <dbReference type="Rhea" id="RHEA:47032"/>
        <dbReference type="Rhea" id="RHEA-COMP:10131"/>
        <dbReference type="Rhea" id="RHEA-COMP:11726"/>
        <dbReference type="Rhea" id="RHEA-COMP:11727"/>
        <dbReference type="Rhea" id="RHEA-COMP:11728"/>
        <dbReference type="ChEBI" id="CHEBI:13193"/>
        <dbReference type="ChEBI" id="CHEBI:15378"/>
        <dbReference type="ChEBI" id="CHEBI:17499"/>
        <dbReference type="ChEBI" id="CHEBI:29950"/>
        <dbReference type="ChEBI" id="CHEBI:30616"/>
        <dbReference type="ChEBI" id="CHEBI:33019"/>
        <dbReference type="ChEBI" id="CHEBI:61963"/>
        <dbReference type="ChEBI" id="CHEBI:65315"/>
        <dbReference type="ChEBI" id="CHEBI:87170"/>
        <dbReference type="ChEBI" id="CHEBI:456215"/>
        <dbReference type="EC" id="2.8.1.13"/>
    </reaction>
</comment>
<evidence type="ECO:0000256" key="10">
    <source>
        <dbReference type="HAMAP-Rule" id="MF_00144"/>
    </source>
</evidence>
<feature type="region of interest" description="Interaction with tRNA" evidence="10">
    <location>
        <begin position="155"/>
        <end position="157"/>
    </location>
</feature>
<dbReference type="Pfam" id="PF20259">
    <property type="entry name" value="tRNA_Me_trans_M"/>
    <property type="match status" value="1"/>
</dbReference>
<dbReference type="NCBIfam" id="TIGR00420">
    <property type="entry name" value="trmU"/>
    <property type="match status" value="1"/>
</dbReference>
<proteinExistence type="inferred from homology"/>
<feature type="domain" description="tRNA-specific 2-thiouridylase MnmA-like C-terminal" evidence="11">
    <location>
        <begin position="310"/>
        <end position="368"/>
    </location>
</feature>
<dbReference type="GO" id="GO:0002143">
    <property type="term" value="P:tRNA wobble position uridine thiolation"/>
    <property type="evidence" value="ECO:0007669"/>
    <property type="project" value="TreeGrafter"/>
</dbReference>
<dbReference type="FunFam" id="3.40.50.620:FF:000057">
    <property type="entry name" value="tRNA-specific 2-thiouridylase MnmA"/>
    <property type="match status" value="1"/>
</dbReference>
<gene>
    <name evidence="10 13" type="primary">mnmA</name>
    <name evidence="13" type="ORF">ID810_03340</name>
</gene>
<evidence type="ECO:0000259" key="11">
    <source>
        <dbReference type="Pfam" id="PF20258"/>
    </source>
</evidence>
<keyword evidence="6 10" id="KW-0067">ATP-binding</keyword>
<keyword evidence="2 10" id="KW-0820">tRNA-binding</keyword>
<feature type="binding site" evidence="10">
    <location>
        <begin position="6"/>
        <end position="13"/>
    </location>
    <ligand>
        <name>ATP</name>
        <dbReference type="ChEBI" id="CHEBI:30616"/>
    </ligand>
</feature>
<sequence>MRVLAALSGGVDSAVAAARACDAGHDVVGVHMALTRNRAATRSGSRGCCSIEDAADARWAAEILGIPFYVWDLSEEFEDRVVADFLSEYRAGRTPNPCVRCNERVKFDALLERGLAMGFDAVATGHYARLSGGAAAGRPGDLSELALSRAADRAKDQSYVLAVSGRTGLSRALFPLGDAPSKAAVRAEAQARGLPVADKPDSYDICFVADGDTRGFLQRSLGVQQGALVSPDGEALGSHEGYFGFTVGQRRGLGLTRPAPDGRPRYVIETRPATNEVVVGPEELLTRRAVDADGLVLLASPEPLDDDREGWADVSVQVRAHGRAVPADVVVDAQAGTLRAELHEGLRALAAGQSAVVYGGADGERVLAQATVR</sequence>
<dbReference type="KEGG" id="arep:ID810_03340"/>
<evidence type="ECO:0000256" key="4">
    <source>
        <dbReference type="ARBA" id="ARBA00022694"/>
    </source>
</evidence>
<dbReference type="NCBIfam" id="NF001138">
    <property type="entry name" value="PRK00143.1"/>
    <property type="match status" value="1"/>
</dbReference>
<dbReference type="Gene3D" id="2.40.30.10">
    <property type="entry name" value="Translation factors"/>
    <property type="match status" value="1"/>
</dbReference>
<dbReference type="HAMAP" id="MF_00144">
    <property type="entry name" value="tRNA_thiouridyl_MnmA"/>
    <property type="match status" value="1"/>
</dbReference>
<feature type="domain" description="tRNA-specific 2-thiouridylase MnmA-like central" evidence="12">
    <location>
        <begin position="215"/>
        <end position="280"/>
    </location>
</feature>
<evidence type="ECO:0000256" key="1">
    <source>
        <dbReference type="ARBA" id="ARBA00022490"/>
    </source>
</evidence>
<comment type="caution">
    <text evidence="10">Lacks conserved residue(s) required for the propagation of feature annotation.</text>
</comment>
<comment type="similarity">
    <text evidence="10">Belongs to the MnmA/TRMU family.</text>
</comment>
<dbReference type="EC" id="2.8.1.13" evidence="10"/>
<evidence type="ECO:0000259" key="12">
    <source>
        <dbReference type="Pfam" id="PF20259"/>
    </source>
</evidence>
<dbReference type="EMBL" id="CP063989">
    <property type="protein sequence ID" value="QPL05997.1"/>
    <property type="molecule type" value="Genomic_DNA"/>
</dbReference>
<dbReference type="SUPFAM" id="SSF52402">
    <property type="entry name" value="Adenine nucleotide alpha hydrolases-like"/>
    <property type="match status" value="1"/>
</dbReference>